<organism evidence="2 3">
    <name type="scientific">Sulfidibacter corallicola</name>
    <dbReference type="NCBI Taxonomy" id="2818388"/>
    <lineage>
        <taxon>Bacteria</taxon>
        <taxon>Pseudomonadati</taxon>
        <taxon>Acidobacteriota</taxon>
        <taxon>Holophagae</taxon>
        <taxon>Acanthopleuribacterales</taxon>
        <taxon>Acanthopleuribacteraceae</taxon>
        <taxon>Sulfidibacter</taxon>
    </lineage>
</organism>
<protein>
    <recommendedName>
        <fullName evidence="4">Tetratricopeptide repeat protein</fullName>
    </recommendedName>
</protein>
<sequence>MFQLIDSIRQRCDDFIDYADGSLLLLQSNALEAGAALRVLSDRDRVDDYNLYWLVGEDFTGVDALADHIEDRLGRDYQCYLMDLKMKSFGAGQGDGEDAIPDPFDGMDLSSSQDSEDHPELADDPLADDPHTMFLDLGLAHTAVTPTPSNLAGGAHVAALDPSPEMPEPVEDLFGDLDLDEGGSDSGEDATQELMALLEGGLELPPGRAEAIQEHMSQFERELSPAEIAVMTAELDPPQPPPPKTVPEEELTPEARVMRCVRYLLGFLPRGSSNRLVLGLLPGEIEDRERLLGLLEYILAQPEAGQDSQLCMIARDQPGSVECAPELLERPDVAAFESVFDEAGADAEIAARLEDPEIPMEERIGLLYMGATRDAQAARRNPAEAKFEDMLVLLAERPQSTMETLAHMGLGDLCMRHNEWPEALACYEKAARAVVVEERSMLHLEVSRKLGEAYFYLQRYDEAEWAYGAVVNLASEAEKPDLMLEAVERIGVCRAKQDDWRNAAETWQVGVDLARDHRQPDAERTLLKHLKKAWSLLNCKTEKMRVAQALKQVGAAT</sequence>
<dbReference type="KEGG" id="scor:J3U87_05570"/>
<proteinExistence type="predicted"/>
<dbReference type="EMBL" id="CP071793">
    <property type="protein sequence ID" value="QTD51922.1"/>
    <property type="molecule type" value="Genomic_DNA"/>
</dbReference>
<dbReference type="Gene3D" id="1.25.40.10">
    <property type="entry name" value="Tetratricopeptide repeat domain"/>
    <property type="match status" value="1"/>
</dbReference>
<evidence type="ECO:0008006" key="4">
    <source>
        <dbReference type="Google" id="ProtNLM"/>
    </source>
</evidence>
<dbReference type="SUPFAM" id="SSF48452">
    <property type="entry name" value="TPR-like"/>
    <property type="match status" value="1"/>
</dbReference>
<dbReference type="RefSeq" id="WP_237382035.1">
    <property type="nucleotide sequence ID" value="NZ_CP071793.1"/>
</dbReference>
<feature type="region of interest" description="Disordered" evidence="1">
    <location>
        <begin position="93"/>
        <end position="129"/>
    </location>
</feature>
<evidence type="ECO:0000313" key="3">
    <source>
        <dbReference type="Proteomes" id="UP000663929"/>
    </source>
</evidence>
<evidence type="ECO:0000256" key="1">
    <source>
        <dbReference type="SAM" id="MobiDB-lite"/>
    </source>
</evidence>
<dbReference type="AlphaFoldDB" id="A0A8A4TS85"/>
<dbReference type="Proteomes" id="UP000663929">
    <property type="component" value="Chromosome"/>
</dbReference>
<name>A0A8A4TS85_SULCO</name>
<reference evidence="2" key="1">
    <citation type="submission" date="2021-03" db="EMBL/GenBank/DDBJ databases">
        <title>Acanthopleuribacteraceae sp. M133.</title>
        <authorList>
            <person name="Wang G."/>
        </authorList>
    </citation>
    <scope>NUCLEOTIDE SEQUENCE</scope>
    <source>
        <strain evidence="2">M133</strain>
    </source>
</reference>
<dbReference type="InterPro" id="IPR011990">
    <property type="entry name" value="TPR-like_helical_dom_sf"/>
</dbReference>
<keyword evidence="3" id="KW-1185">Reference proteome</keyword>
<accession>A0A8A4TS85</accession>
<evidence type="ECO:0000313" key="2">
    <source>
        <dbReference type="EMBL" id="QTD51922.1"/>
    </source>
</evidence>
<gene>
    <name evidence="2" type="ORF">J3U87_05570</name>
</gene>